<evidence type="ECO:0000313" key="2">
    <source>
        <dbReference type="Proteomes" id="UP000478052"/>
    </source>
</evidence>
<dbReference type="AlphaFoldDB" id="A0A6G0Y0B9"/>
<protein>
    <submittedName>
        <fullName evidence="1">Uncharacterized protein</fullName>
    </submittedName>
</protein>
<proteinExistence type="predicted"/>
<dbReference type="EMBL" id="VUJU01007051">
    <property type="protein sequence ID" value="KAF0746849.1"/>
    <property type="molecule type" value="Genomic_DNA"/>
</dbReference>
<sequence>MQFLKSRFQVNIMTNLNMFSEVQEKTVVSKLIKGKRSCDIFIVKEKSPYAKKKSGQVGTALLYIRCSVDHYYLNLWKILLTYEELCIKFSRSLLSVDNNPSLLQIYFLGDNELQVERRCTVVPKSNKKIVSSLQKLLHEHNVLIKIFKNSLEKMPSKEHKIIHAADKIPAG</sequence>
<dbReference type="OrthoDB" id="10051381at2759"/>
<gene>
    <name evidence="1" type="ORF">FWK35_00023004</name>
</gene>
<dbReference type="Proteomes" id="UP000478052">
    <property type="component" value="Unassembled WGS sequence"/>
</dbReference>
<accession>A0A6G0Y0B9</accession>
<organism evidence="1 2">
    <name type="scientific">Aphis craccivora</name>
    <name type="common">Cowpea aphid</name>
    <dbReference type="NCBI Taxonomy" id="307492"/>
    <lineage>
        <taxon>Eukaryota</taxon>
        <taxon>Metazoa</taxon>
        <taxon>Ecdysozoa</taxon>
        <taxon>Arthropoda</taxon>
        <taxon>Hexapoda</taxon>
        <taxon>Insecta</taxon>
        <taxon>Pterygota</taxon>
        <taxon>Neoptera</taxon>
        <taxon>Paraneoptera</taxon>
        <taxon>Hemiptera</taxon>
        <taxon>Sternorrhyncha</taxon>
        <taxon>Aphidomorpha</taxon>
        <taxon>Aphidoidea</taxon>
        <taxon>Aphididae</taxon>
        <taxon>Aphidini</taxon>
        <taxon>Aphis</taxon>
        <taxon>Aphis</taxon>
    </lineage>
</organism>
<comment type="caution">
    <text evidence="1">The sequence shown here is derived from an EMBL/GenBank/DDBJ whole genome shotgun (WGS) entry which is preliminary data.</text>
</comment>
<keyword evidence="2" id="KW-1185">Reference proteome</keyword>
<evidence type="ECO:0000313" key="1">
    <source>
        <dbReference type="EMBL" id="KAF0746849.1"/>
    </source>
</evidence>
<reference evidence="1 2" key="1">
    <citation type="submission" date="2019-08" db="EMBL/GenBank/DDBJ databases">
        <title>Whole genome of Aphis craccivora.</title>
        <authorList>
            <person name="Voronova N.V."/>
            <person name="Shulinski R.S."/>
            <person name="Bandarenka Y.V."/>
            <person name="Zhorov D.G."/>
            <person name="Warner D."/>
        </authorList>
    </citation>
    <scope>NUCLEOTIDE SEQUENCE [LARGE SCALE GENOMIC DNA]</scope>
    <source>
        <strain evidence="1">180601</strain>
        <tissue evidence="1">Whole Body</tissue>
    </source>
</reference>
<name>A0A6G0Y0B9_APHCR</name>